<dbReference type="EMBL" id="LUEZ02000110">
    <property type="protein sequence ID" value="RDB17638.1"/>
    <property type="molecule type" value="Genomic_DNA"/>
</dbReference>
<organism evidence="1 2">
    <name type="scientific">Hypsizygus marmoreus</name>
    <name type="common">White beech mushroom</name>
    <name type="synonym">Agaricus marmoreus</name>
    <dbReference type="NCBI Taxonomy" id="39966"/>
    <lineage>
        <taxon>Eukaryota</taxon>
        <taxon>Fungi</taxon>
        <taxon>Dikarya</taxon>
        <taxon>Basidiomycota</taxon>
        <taxon>Agaricomycotina</taxon>
        <taxon>Agaricomycetes</taxon>
        <taxon>Agaricomycetidae</taxon>
        <taxon>Agaricales</taxon>
        <taxon>Tricholomatineae</taxon>
        <taxon>Lyophyllaceae</taxon>
        <taxon>Hypsizygus</taxon>
    </lineage>
</organism>
<gene>
    <name evidence="1" type="ORF">Hypma_001087</name>
</gene>
<dbReference type="InParanoid" id="A0A369J6S1"/>
<dbReference type="AlphaFoldDB" id="A0A369J6S1"/>
<protein>
    <submittedName>
        <fullName evidence="1">Uncharacterized protein</fullName>
    </submittedName>
</protein>
<keyword evidence="2" id="KW-1185">Reference proteome</keyword>
<sequence>MLASLFNASPEVFDRIVLFTIADTPLGPPRALLSLSLICRASHRLLSRGSSKLHVSIFAQKFDVKAPLARLGLSVFQHNAPLELRRRFSALKVFRGGDVNDPSLTEAFWVAYQMFEDSDTSQKNFKQLLCAGLLQFLNVFLRECLYQGSEENHGWPLPNERNSLAVALFWLSSSRASVNAETAQSRVEIQQLLAPFVFAAFRYPIFSTAESCFDLTKYTHQATASTIHGPYPPSPLLSPNVPYFGEISRNRRIPSVALFAILSFFTRKETLRPMIPPHLLDGKRLTREEADALGKEGPTLDDMEHFISRCQTQFASFPAIDFGEQHSSDILPLALDEASSYNVGTLTGRWQGSYITPYLYDYEAWLSNVAAPPEFSTTGRSPLYMTLQEYFTRDAAAVIPRVDMKEGTTNAWLPRGFQWVEKENGIEVSDEEGTFKAFYESFRPGETVCNPRDVVDVIVTGKTDAKYAAAWGDFHILGRIRLEDGLMVLARKPVGNNSGTILLRGYITPSQNLVGRSKGASNGTEPAGWEAAFSLCKDHATDNLLPTV</sequence>
<name>A0A369J6S1_HYPMA</name>
<dbReference type="Proteomes" id="UP000076154">
    <property type="component" value="Unassembled WGS sequence"/>
</dbReference>
<accession>A0A369J6S1</accession>
<reference evidence="1" key="1">
    <citation type="submission" date="2018-04" db="EMBL/GenBank/DDBJ databases">
        <title>Whole genome sequencing of Hypsizygus marmoreus.</title>
        <authorList>
            <person name="Choi I.-G."/>
            <person name="Min B."/>
            <person name="Kim J.-G."/>
            <person name="Kim S."/>
            <person name="Oh Y.-L."/>
            <person name="Kong W.-S."/>
            <person name="Park H."/>
            <person name="Jeong J."/>
            <person name="Song E.-S."/>
        </authorList>
    </citation>
    <scope>NUCLEOTIDE SEQUENCE [LARGE SCALE GENOMIC DNA]</scope>
    <source>
        <strain evidence="1">51987-8</strain>
    </source>
</reference>
<evidence type="ECO:0000313" key="1">
    <source>
        <dbReference type="EMBL" id="RDB17638.1"/>
    </source>
</evidence>
<evidence type="ECO:0000313" key="2">
    <source>
        <dbReference type="Proteomes" id="UP000076154"/>
    </source>
</evidence>
<comment type="caution">
    <text evidence="1">The sequence shown here is derived from an EMBL/GenBank/DDBJ whole genome shotgun (WGS) entry which is preliminary data.</text>
</comment>
<proteinExistence type="predicted"/>
<dbReference type="OrthoDB" id="5595695at2759"/>